<comment type="caution">
    <text evidence="5">The sequence shown here is derived from an EMBL/GenBank/DDBJ whole genome shotgun (WGS) entry which is preliminary data.</text>
</comment>
<dbReference type="GO" id="GO:0070041">
    <property type="term" value="F:rRNA (uridine-C5-)-methyltransferase activity"/>
    <property type="evidence" value="ECO:0007669"/>
    <property type="project" value="TreeGrafter"/>
</dbReference>
<evidence type="ECO:0000256" key="3">
    <source>
        <dbReference type="ARBA" id="ARBA00022691"/>
    </source>
</evidence>
<dbReference type="FunFam" id="3.40.50.150:FF:000009">
    <property type="entry name" value="23S rRNA (Uracil(1939)-C(5))-methyltransferase RlmD"/>
    <property type="match status" value="1"/>
</dbReference>
<evidence type="ECO:0000256" key="1">
    <source>
        <dbReference type="ARBA" id="ARBA00022603"/>
    </source>
</evidence>
<dbReference type="NCBIfam" id="TIGR00479">
    <property type="entry name" value="rumA"/>
    <property type="match status" value="1"/>
</dbReference>
<dbReference type="PROSITE" id="PS01230">
    <property type="entry name" value="TRMA_1"/>
    <property type="match status" value="1"/>
</dbReference>
<reference evidence="5" key="1">
    <citation type="submission" date="2019-08" db="EMBL/GenBank/DDBJ databases">
        <authorList>
            <person name="Kucharzyk K."/>
            <person name="Murdoch R.W."/>
            <person name="Higgins S."/>
            <person name="Loffler F."/>
        </authorList>
    </citation>
    <scope>NUCLEOTIDE SEQUENCE</scope>
</reference>
<dbReference type="PROSITE" id="PS51687">
    <property type="entry name" value="SAM_MT_RNA_M5U"/>
    <property type="match status" value="1"/>
</dbReference>
<dbReference type="InterPro" id="IPR012340">
    <property type="entry name" value="NA-bd_OB-fold"/>
</dbReference>
<dbReference type="Gene3D" id="3.40.50.150">
    <property type="entry name" value="Vaccinia Virus protein VP39"/>
    <property type="match status" value="1"/>
</dbReference>
<dbReference type="InterPro" id="IPR029063">
    <property type="entry name" value="SAM-dependent_MTases_sf"/>
</dbReference>
<dbReference type="Pfam" id="PF01938">
    <property type="entry name" value="TRAM"/>
    <property type="match status" value="1"/>
</dbReference>
<dbReference type="InterPro" id="IPR002792">
    <property type="entry name" value="TRAM_dom"/>
</dbReference>
<dbReference type="CDD" id="cd02440">
    <property type="entry name" value="AdoMet_MTases"/>
    <property type="match status" value="1"/>
</dbReference>
<accession>A0A644V1J9</accession>
<dbReference type="Gene3D" id="2.40.50.1070">
    <property type="match status" value="1"/>
</dbReference>
<keyword evidence="3" id="KW-0949">S-adenosyl-L-methionine</keyword>
<gene>
    <name evidence="5" type="primary">rlmCD_10</name>
    <name evidence="5" type="ORF">SDC9_31178</name>
</gene>
<evidence type="ECO:0000313" key="5">
    <source>
        <dbReference type="EMBL" id="MPL85210.1"/>
    </source>
</evidence>
<dbReference type="EC" id="2.1.1.189" evidence="5"/>
<dbReference type="PROSITE" id="PS50926">
    <property type="entry name" value="TRAM"/>
    <property type="match status" value="1"/>
</dbReference>
<protein>
    <submittedName>
        <fullName evidence="5">23S rRNA (Uracil-C(5))-methyltransferase RlmCD</fullName>
        <ecNumber evidence="5">2.1.1.189</ecNumber>
    </submittedName>
</protein>
<dbReference type="SUPFAM" id="SSF50249">
    <property type="entry name" value="Nucleic acid-binding proteins"/>
    <property type="match status" value="1"/>
</dbReference>
<dbReference type="GO" id="GO:0070475">
    <property type="term" value="P:rRNA base methylation"/>
    <property type="evidence" value="ECO:0007669"/>
    <property type="project" value="TreeGrafter"/>
</dbReference>
<dbReference type="SUPFAM" id="SSF53335">
    <property type="entry name" value="S-adenosyl-L-methionine-dependent methyltransferases"/>
    <property type="match status" value="1"/>
</dbReference>
<evidence type="ECO:0000256" key="2">
    <source>
        <dbReference type="ARBA" id="ARBA00022679"/>
    </source>
</evidence>
<evidence type="ECO:0000259" key="4">
    <source>
        <dbReference type="PROSITE" id="PS50926"/>
    </source>
</evidence>
<dbReference type="Pfam" id="PF05958">
    <property type="entry name" value="tRNA_U5-meth_tr"/>
    <property type="match status" value="1"/>
</dbReference>
<dbReference type="InterPro" id="IPR030390">
    <property type="entry name" value="MeTrfase_TrmA_AS"/>
</dbReference>
<dbReference type="Gene3D" id="2.40.50.140">
    <property type="entry name" value="Nucleic acid-binding proteins"/>
    <property type="match status" value="1"/>
</dbReference>
<proteinExistence type="predicted"/>
<dbReference type="AlphaFoldDB" id="A0A644V1J9"/>
<dbReference type="InterPro" id="IPR030391">
    <property type="entry name" value="MeTrfase_TrmA_CS"/>
</dbReference>
<keyword evidence="2 5" id="KW-0808">Transferase</keyword>
<name>A0A644V1J9_9ZZZZ</name>
<feature type="domain" description="TRAM" evidence="4">
    <location>
        <begin position="2"/>
        <end position="61"/>
    </location>
</feature>
<dbReference type="PANTHER" id="PTHR11061">
    <property type="entry name" value="RNA M5U METHYLTRANSFERASE"/>
    <property type="match status" value="1"/>
</dbReference>
<organism evidence="5">
    <name type="scientific">bioreactor metagenome</name>
    <dbReference type="NCBI Taxonomy" id="1076179"/>
    <lineage>
        <taxon>unclassified sequences</taxon>
        <taxon>metagenomes</taxon>
        <taxon>ecological metagenomes</taxon>
    </lineage>
</organism>
<keyword evidence="1 5" id="KW-0489">Methyltransferase</keyword>
<dbReference type="PROSITE" id="PS01231">
    <property type="entry name" value="TRMA_2"/>
    <property type="match status" value="1"/>
</dbReference>
<dbReference type="PANTHER" id="PTHR11061:SF30">
    <property type="entry name" value="TRNA (URACIL(54)-C(5))-METHYLTRANSFERASE"/>
    <property type="match status" value="1"/>
</dbReference>
<sequence length="469" mass="53507">MKKKVREVLEGVVIESVAAEGRSIARIDGKVLFVPFAIPGDVVDVEIQRKKSGWMEGVVKRVVKQSQDRIDPFCSHYGLCGGCKWQPLPYHLQLLFKHQQVADQLKRIGDLDLPEIFPILGSEKTINYRNKLEFTFSNKRWINSLAEADKLSDKERYGLGFHISGMFDKVVDIDKCYLQEEPSNDIRNFIRDFAFKNDYTFFDLREQHGLLRTLIIRTSSIGELMVIVVFFYFDKDKIDSLMEALISTFPEITSLNYVINGKKNDTINDLDVVKYCGRDSIYEEMEGLRFKIGPKSFFQTNSKQAYKLYCVVREFAELNGSEILYDLYTGTGTIALFLASKVKKVIGVEYVPEAIEDAKINASINNLNNTRFFAGDMKDVISESFIEQNGKPDVIILDPPRAGVHPDVVDVIVKVRPSKIVYVSCNPATQARDISIMKDLYQITKVQPVDMFPHTHHLENVVLLELKNG</sequence>
<dbReference type="InterPro" id="IPR010280">
    <property type="entry name" value="U5_MeTrfase_fam"/>
</dbReference>
<dbReference type="EMBL" id="VSSQ01000202">
    <property type="protein sequence ID" value="MPL85210.1"/>
    <property type="molecule type" value="Genomic_DNA"/>
</dbReference>